<dbReference type="EMBL" id="KZ992641">
    <property type="protein sequence ID" value="RKP08072.1"/>
    <property type="molecule type" value="Genomic_DNA"/>
</dbReference>
<dbReference type="AlphaFoldDB" id="A0A4P9XQ92"/>
<protein>
    <recommendedName>
        <fullName evidence="4">Secreted protein</fullName>
    </recommendedName>
</protein>
<feature type="signal peptide" evidence="1">
    <location>
        <begin position="1"/>
        <end position="19"/>
    </location>
</feature>
<keyword evidence="1" id="KW-0732">Signal</keyword>
<gene>
    <name evidence="2" type="ORF">THASP1DRAFT_23875</name>
</gene>
<proteinExistence type="predicted"/>
<name>A0A4P9XQ92_9FUNG</name>
<organism evidence="2 3">
    <name type="scientific">Thamnocephalis sphaerospora</name>
    <dbReference type="NCBI Taxonomy" id="78915"/>
    <lineage>
        <taxon>Eukaryota</taxon>
        <taxon>Fungi</taxon>
        <taxon>Fungi incertae sedis</taxon>
        <taxon>Zoopagomycota</taxon>
        <taxon>Zoopagomycotina</taxon>
        <taxon>Zoopagomycetes</taxon>
        <taxon>Zoopagales</taxon>
        <taxon>Sigmoideomycetaceae</taxon>
        <taxon>Thamnocephalis</taxon>
    </lineage>
</organism>
<feature type="chain" id="PRO_5020762368" description="Secreted protein" evidence="1">
    <location>
        <begin position="20"/>
        <end position="170"/>
    </location>
</feature>
<evidence type="ECO:0000313" key="2">
    <source>
        <dbReference type="EMBL" id="RKP08072.1"/>
    </source>
</evidence>
<sequence length="170" mass="17799">MPLLLVVRLPVVLVGSGAGGRSSAAAIINTARPQQRLGRTATNGRANAAHHHPMSAAAITSAVATADPTHLGASYTRTRKNSTDDVTASVRKANPSSTARRTQTRAARLPWKAVAAVAPAGIANDTLSDFMLLLHGGPAIWLYARCSTETQDYASATFQVIIDYAAARLI</sequence>
<evidence type="ECO:0000256" key="1">
    <source>
        <dbReference type="SAM" id="SignalP"/>
    </source>
</evidence>
<evidence type="ECO:0008006" key="4">
    <source>
        <dbReference type="Google" id="ProtNLM"/>
    </source>
</evidence>
<accession>A0A4P9XQ92</accession>
<evidence type="ECO:0000313" key="3">
    <source>
        <dbReference type="Proteomes" id="UP000271241"/>
    </source>
</evidence>
<dbReference type="Proteomes" id="UP000271241">
    <property type="component" value="Unassembled WGS sequence"/>
</dbReference>
<keyword evidence="3" id="KW-1185">Reference proteome</keyword>
<reference evidence="3" key="1">
    <citation type="journal article" date="2018" name="Nat. Microbiol.">
        <title>Leveraging single-cell genomics to expand the fungal tree of life.</title>
        <authorList>
            <person name="Ahrendt S.R."/>
            <person name="Quandt C.A."/>
            <person name="Ciobanu D."/>
            <person name="Clum A."/>
            <person name="Salamov A."/>
            <person name="Andreopoulos B."/>
            <person name="Cheng J.F."/>
            <person name="Woyke T."/>
            <person name="Pelin A."/>
            <person name="Henrissat B."/>
            <person name="Reynolds N.K."/>
            <person name="Benny G.L."/>
            <person name="Smith M.E."/>
            <person name="James T.Y."/>
            <person name="Grigoriev I.V."/>
        </authorList>
    </citation>
    <scope>NUCLEOTIDE SEQUENCE [LARGE SCALE GENOMIC DNA]</scope>
    <source>
        <strain evidence="3">RSA 1356</strain>
    </source>
</reference>